<evidence type="ECO:0000313" key="9">
    <source>
        <dbReference type="EMBL" id="CZS98746.1"/>
    </source>
</evidence>
<dbReference type="SMART" id="SM00829">
    <property type="entry name" value="PKS_ER"/>
    <property type="match status" value="1"/>
</dbReference>
<comment type="similarity">
    <text evidence="2 7">Belongs to the zinc-containing alcohol dehydrogenase family.</text>
</comment>
<dbReference type="InterPro" id="IPR002328">
    <property type="entry name" value="ADH_Zn_CS"/>
</dbReference>
<comment type="cofactor">
    <cofactor evidence="1 7">
        <name>Zn(2+)</name>
        <dbReference type="ChEBI" id="CHEBI:29105"/>
    </cofactor>
</comment>
<keyword evidence="10" id="KW-1185">Reference proteome</keyword>
<accession>A0A1E1KL47</accession>
<dbReference type="GO" id="GO:0005737">
    <property type="term" value="C:cytoplasm"/>
    <property type="evidence" value="ECO:0007669"/>
    <property type="project" value="TreeGrafter"/>
</dbReference>
<evidence type="ECO:0000256" key="5">
    <source>
        <dbReference type="ARBA" id="ARBA00023002"/>
    </source>
</evidence>
<proteinExistence type="inferred from homology"/>
<dbReference type="FunCoup" id="A0A1E1KL47">
    <property type="interactions" value="151"/>
</dbReference>
<organism evidence="9 10">
    <name type="scientific">Rhynchosporium graminicola</name>
    <dbReference type="NCBI Taxonomy" id="2792576"/>
    <lineage>
        <taxon>Eukaryota</taxon>
        <taxon>Fungi</taxon>
        <taxon>Dikarya</taxon>
        <taxon>Ascomycota</taxon>
        <taxon>Pezizomycotina</taxon>
        <taxon>Leotiomycetes</taxon>
        <taxon>Helotiales</taxon>
        <taxon>Ploettnerulaceae</taxon>
        <taxon>Rhynchosporium</taxon>
    </lineage>
</organism>
<dbReference type="InterPro" id="IPR013154">
    <property type="entry name" value="ADH-like_N"/>
</dbReference>
<evidence type="ECO:0000256" key="3">
    <source>
        <dbReference type="ARBA" id="ARBA00022723"/>
    </source>
</evidence>
<evidence type="ECO:0000256" key="1">
    <source>
        <dbReference type="ARBA" id="ARBA00001947"/>
    </source>
</evidence>
<dbReference type="Proteomes" id="UP000178129">
    <property type="component" value="Unassembled WGS sequence"/>
</dbReference>
<dbReference type="PANTHER" id="PTHR43161">
    <property type="entry name" value="SORBITOL DEHYDROGENASE"/>
    <property type="match status" value="1"/>
</dbReference>
<dbReference type="InParanoid" id="A0A1E1KL47"/>
<reference evidence="10" key="1">
    <citation type="submission" date="2016-03" db="EMBL/GenBank/DDBJ databases">
        <authorList>
            <person name="Ploux O."/>
        </authorList>
    </citation>
    <scope>NUCLEOTIDE SEQUENCE [LARGE SCALE GENOMIC DNA]</scope>
    <source>
        <strain evidence="10">UK7</strain>
    </source>
</reference>
<evidence type="ECO:0000313" key="10">
    <source>
        <dbReference type="Proteomes" id="UP000178129"/>
    </source>
</evidence>
<dbReference type="PANTHER" id="PTHR43161:SF23">
    <property type="entry name" value="(R,R)-BUTANEDIOL DEHYDROGENASE-RELATED"/>
    <property type="match status" value="1"/>
</dbReference>
<dbReference type="SUPFAM" id="SSF51735">
    <property type="entry name" value="NAD(P)-binding Rossmann-fold domains"/>
    <property type="match status" value="1"/>
</dbReference>
<dbReference type="GO" id="GO:0034079">
    <property type="term" value="P:butanediol biosynthetic process"/>
    <property type="evidence" value="ECO:0007669"/>
    <property type="project" value="TreeGrafter"/>
</dbReference>
<dbReference type="InterPro" id="IPR036291">
    <property type="entry name" value="NAD(P)-bd_dom_sf"/>
</dbReference>
<keyword evidence="3 7" id="KW-0479">Metal-binding</keyword>
<dbReference type="InterPro" id="IPR011032">
    <property type="entry name" value="GroES-like_sf"/>
</dbReference>
<keyword evidence="4 7" id="KW-0862">Zinc</keyword>
<evidence type="ECO:0000256" key="4">
    <source>
        <dbReference type="ARBA" id="ARBA00022833"/>
    </source>
</evidence>
<dbReference type="GO" id="GO:0008270">
    <property type="term" value="F:zinc ion binding"/>
    <property type="evidence" value="ECO:0007669"/>
    <property type="project" value="InterPro"/>
</dbReference>
<dbReference type="Gene3D" id="3.90.180.10">
    <property type="entry name" value="Medium-chain alcohol dehydrogenases, catalytic domain"/>
    <property type="match status" value="1"/>
</dbReference>
<gene>
    <name evidence="9" type="ORF">RCO7_06428</name>
</gene>
<name>A0A1E1KL47_9HELO</name>
<dbReference type="SUPFAM" id="SSF50129">
    <property type="entry name" value="GroES-like"/>
    <property type="match status" value="1"/>
</dbReference>
<dbReference type="GO" id="GO:0000721">
    <property type="term" value="F:(R,R)-butanediol dehydrogenase activity"/>
    <property type="evidence" value="ECO:0007669"/>
    <property type="project" value="TreeGrafter"/>
</dbReference>
<dbReference type="Pfam" id="PF00107">
    <property type="entry name" value="ADH_zinc_N"/>
    <property type="match status" value="1"/>
</dbReference>
<dbReference type="PROSITE" id="PS00059">
    <property type="entry name" value="ADH_ZINC"/>
    <property type="match status" value="1"/>
</dbReference>
<sequence>MGSITMPSYNFKQTFDTKVEGAQSTMRALRFHGQKDIRLDQIPIPNCGKGQVKVKPAFVGICGTDLHEYLGGANLIPSVHPHPITGEKVPLTIGHEFSGTVVEVGEGVTTHRVGDRVCVQPIIFDGTCGACVEGYINCCYSNGFIGLSGCGGGLSDFMVCPATSAIPLPESVPMEIGALIEPLSVAWHAVKVSPFKAGDSVLVVGGGPIGLAVIQALRAKGAGKIIVSEVSPRRKQFAAEFGADHVLDPTEVDIVAEIRKLCDGQGVHVGFDAAGVQSALTAAINALRAHGTLVNIAVWEKPVPIFPNDLVFKEKHYMGVATFVAGDFAEVLEAIVSGAIKPSRMITKKVKLEDTLTEGFHTLINDKDNHVKVLVEVQ</sequence>
<comment type="caution">
    <text evidence="9">The sequence shown here is derived from an EMBL/GenBank/DDBJ whole genome shotgun (WGS) entry which is preliminary data.</text>
</comment>
<dbReference type="FunFam" id="3.40.50.720:FF:000068">
    <property type="entry name" value="Sorbitol dehydrogenase"/>
    <property type="match status" value="1"/>
</dbReference>
<feature type="domain" description="Enoyl reductase (ER)" evidence="8">
    <location>
        <begin position="33"/>
        <end position="375"/>
    </location>
</feature>
<dbReference type="STRING" id="914237.A0A1E1KL47"/>
<dbReference type="AlphaFoldDB" id="A0A1E1KL47"/>
<dbReference type="CDD" id="cd08233">
    <property type="entry name" value="butanediol_DH_like"/>
    <property type="match status" value="1"/>
</dbReference>
<dbReference type="EMBL" id="FJUW01000015">
    <property type="protein sequence ID" value="CZS98746.1"/>
    <property type="molecule type" value="Genomic_DNA"/>
</dbReference>
<evidence type="ECO:0000256" key="7">
    <source>
        <dbReference type="RuleBase" id="RU361277"/>
    </source>
</evidence>
<dbReference type="InterPro" id="IPR020843">
    <property type="entry name" value="ER"/>
</dbReference>
<evidence type="ECO:0000259" key="8">
    <source>
        <dbReference type="SMART" id="SM00829"/>
    </source>
</evidence>
<dbReference type="InterPro" id="IPR013149">
    <property type="entry name" value="ADH-like_C"/>
</dbReference>
<keyword evidence="6" id="KW-0520">NAD</keyword>
<protein>
    <submittedName>
        <fullName evidence="9">Related to alcohol/sorbitol dehydrogenase</fullName>
    </submittedName>
</protein>
<evidence type="ECO:0000256" key="2">
    <source>
        <dbReference type="ARBA" id="ARBA00008072"/>
    </source>
</evidence>
<keyword evidence="5" id="KW-0560">Oxidoreductase</keyword>
<dbReference type="Gene3D" id="3.40.50.720">
    <property type="entry name" value="NAD(P)-binding Rossmann-like Domain"/>
    <property type="match status" value="1"/>
</dbReference>
<evidence type="ECO:0000256" key="6">
    <source>
        <dbReference type="ARBA" id="ARBA00023027"/>
    </source>
</evidence>
<dbReference type="Pfam" id="PF08240">
    <property type="entry name" value="ADH_N"/>
    <property type="match status" value="1"/>
</dbReference>